<feature type="region of interest" description="Disordered" evidence="6">
    <location>
        <begin position="360"/>
        <end position="392"/>
    </location>
</feature>
<sequence>MLLHDAEKGCHASPRAPLDSPGPARRVTARKPGDPPVTFLFTGPTGTLHATGCDAAWHGVDQALHGLRHGSPIVVGALPFHASEPPALLTPRQFWFSPTPPTAPNGAAPTVVERTDHPGPEEHARRVRDAVRAIEAGACEKIVLSRAAEYRCREEIDPRWLFSRFLACSGTGHAHLADLSSAGPPHAGTWLVGSSPELLLLRRGRYIESHPLAGTAPRRLDPVQDQAHATELLLSAKNNEEHSYVTREIRRVLQPWCADLDVPDRPSLTATSHTWHLGTRIRGTLRDDAPATALELAAALHPTPAVCGYPTAATRELLNDAEPHRGFYAGAVGWADEHGNGEWRVSIRGAVVRGSTALSHAGGGIVADSDPEDEVCETETKLGPVREALGVE</sequence>
<dbReference type="SUPFAM" id="SSF56322">
    <property type="entry name" value="ADC synthase"/>
    <property type="match status" value="1"/>
</dbReference>
<dbReference type="PANTHER" id="PTHR42839">
    <property type="entry name" value="ISOCHORISMATE SYNTHASE ENTC"/>
    <property type="match status" value="1"/>
</dbReference>
<evidence type="ECO:0000256" key="5">
    <source>
        <dbReference type="ARBA" id="ARBA00041564"/>
    </source>
</evidence>
<feature type="region of interest" description="Disordered" evidence="6">
    <location>
        <begin position="1"/>
        <end position="36"/>
    </location>
</feature>
<dbReference type="EC" id="5.4.4.2" evidence="3"/>
<evidence type="ECO:0000313" key="8">
    <source>
        <dbReference type="EMBL" id="PKF69260.1"/>
    </source>
</evidence>
<dbReference type="GO" id="GO:0008909">
    <property type="term" value="F:isochorismate synthase activity"/>
    <property type="evidence" value="ECO:0007669"/>
    <property type="project" value="UniProtKB-EC"/>
</dbReference>
<protein>
    <recommendedName>
        <fullName evidence="3">isochorismate synthase</fullName>
        <ecNumber evidence="3">5.4.4.2</ecNumber>
    </recommendedName>
    <alternativeName>
        <fullName evidence="5">Isochorismate mutase</fullName>
    </alternativeName>
</protein>
<evidence type="ECO:0000256" key="2">
    <source>
        <dbReference type="ARBA" id="ARBA00005297"/>
    </source>
</evidence>
<proteinExistence type="inferred from homology"/>
<comment type="catalytic activity">
    <reaction evidence="1">
        <text>chorismate = isochorismate</text>
        <dbReference type="Rhea" id="RHEA:18985"/>
        <dbReference type="ChEBI" id="CHEBI:29748"/>
        <dbReference type="ChEBI" id="CHEBI:29780"/>
        <dbReference type="EC" id="5.4.4.2"/>
    </reaction>
</comment>
<evidence type="ECO:0000259" key="7">
    <source>
        <dbReference type="Pfam" id="PF00425"/>
    </source>
</evidence>
<gene>
    <name evidence="8" type="ORF">CXB45_02810</name>
</gene>
<dbReference type="InterPro" id="IPR005801">
    <property type="entry name" value="ADC_synthase"/>
</dbReference>
<dbReference type="AlphaFoldDB" id="A0A2N0X973"/>
<dbReference type="STRING" id="1121365.GCA_000375365_01006"/>
<dbReference type="PANTHER" id="PTHR42839:SF2">
    <property type="entry name" value="ISOCHORISMATE SYNTHASE ENTC"/>
    <property type="match status" value="1"/>
</dbReference>
<dbReference type="NCBIfam" id="TIGR00543">
    <property type="entry name" value="isochor_syn"/>
    <property type="match status" value="1"/>
</dbReference>
<dbReference type="InterPro" id="IPR015890">
    <property type="entry name" value="Chorismate_C"/>
</dbReference>
<reference evidence="8 9" key="1">
    <citation type="submission" date="2017-12" db="EMBL/GenBank/DDBJ databases">
        <title>Corynebacterium mastitidis 16-1433 Genome.</title>
        <authorList>
            <person name="Gulvik C.A."/>
        </authorList>
    </citation>
    <scope>NUCLEOTIDE SEQUENCE [LARGE SCALE GENOMIC DNA]</scope>
    <source>
        <strain evidence="8 9">16-1433</strain>
    </source>
</reference>
<feature type="domain" description="Chorismate-utilising enzyme C-terminal" evidence="7">
    <location>
        <begin position="121"/>
        <end position="381"/>
    </location>
</feature>
<dbReference type="Proteomes" id="UP000233249">
    <property type="component" value="Unassembled WGS sequence"/>
</dbReference>
<dbReference type="Pfam" id="PF00425">
    <property type="entry name" value="Chorismate_bind"/>
    <property type="match status" value="1"/>
</dbReference>
<dbReference type="InterPro" id="IPR004561">
    <property type="entry name" value="IsoChor_synthase"/>
</dbReference>
<organism evidence="8 9">
    <name type="scientific">Corynebacterium mastitidis</name>
    <dbReference type="NCBI Taxonomy" id="161890"/>
    <lineage>
        <taxon>Bacteria</taxon>
        <taxon>Bacillati</taxon>
        <taxon>Actinomycetota</taxon>
        <taxon>Actinomycetes</taxon>
        <taxon>Mycobacteriales</taxon>
        <taxon>Corynebacteriaceae</taxon>
        <taxon>Corynebacterium</taxon>
    </lineage>
</organism>
<evidence type="ECO:0000256" key="3">
    <source>
        <dbReference type="ARBA" id="ARBA00012824"/>
    </source>
</evidence>
<name>A0A2N0X973_9CORY</name>
<evidence type="ECO:0000256" key="4">
    <source>
        <dbReference type="ARBA" id="ARBA00023235"/>
    </source>
</evidence>
<dbReference type="Gene3D" id="3.60.120.10">
    <property type="entry name" value="Anthranilate synthase"/>
    <property type="match status" value="1"/>
</dbReference>
<evidence type="ECO:0000313" key="9">
    <source>
        <dbReference type="Proteomes" id="UP000233249"/>
    </source>
</evidence>
<dbReference type="EMBL" id="PJAF01000005">
    <property type="protein sequence ID" value="PKF69260.1"/>
    <property type="molecule type" value="Genomic_DNA"/>
</dbReference>
<keyword evidence="4" id="KW-0413">Isomerase</keyword>
<feature type="compositionally biased region" description="Basic and acidic residues" evidence="6">
    <location>
        <begin position="1"/>
        <end position="10"/>
    </location>
</feature>
<accession>A0A2N0X973</accession>
<evidence type="ECO:0000256" key="6">
    <source>
        <dbReference type="SAM" id="MobiDB-lite"/>
    </source>
</evidence>
<evidence type="ECO:0000256" key="1">
    <source>
        <dbReference type="ARBA" id="ARBA00000799"/>
    </source>
</evidence>
<comment type="similarity">
    <text evidence="2">Belongs to the isochorismate synthase family.</text>
</comment>
<comment type="caution">
    <text evidence="8">The sequence shown here is derived from an EMBL/GenBank/DDBJ whole genome shotgun (WGS) entry which is preliminary data.</text>
</comment>